<reference evidence="1" key="1">
    <citation type="submission" date="2018-02" db="EMBL/GenBank/DDBJ databases">
        <title>The genomes of Aspergillus section Nigri reveals drivers in fungal speciation.</title>
        <authorList>
            <consortium name="DOE Joint Genome Institute"/>
            <person name="Vesth T.C."/>
            <person name="Nybo J."/>
            <person name="Theobald S."/>
            <person name="Brandl J."/>
            <person name="Frisvad J.C."/>
            <person name="Nielsen K.F."/>
            <person name="Lyhne E.K."/>
            <person name="Kogle M.E."/>
            <person name="Kuo A."/>
            <person name="Riley R."/>
            <person name="Clum A."/>
            <person name="Nolan M."/>
            <person name="Lipzen A."/>
            <person name="Salamov A."/>
            <person name="Henrissat B."/>
            <person name="Wiebenga A."/>
            <person name="De vries R.P."/>
            <person name="Grigoriev I.V."/>
            <person name="Mortensen U.H."/>
            <person name="Andersen M.R."/>
            <person name="Baker S.E."/>
        </authorList>
    </citation>
    <scope>NUCLEOTIDE SEQUENCE</scope>
    <source>
        <strain evidence="1">CBS 121060</strain>
    </source>
</reference>
<dbReference type="Proteomes" id="UP000249661">
    <property type="component" value="Unassembled WGS sequence"/>
</dbReference>
<organism evidence="1 2">
    <name type="scientific">Aspergillus aculeatinus CBS 121060</name>
    <dbReference type="NCBI Taxonomy" id="1448322"/>
    <lineage>
        <taxon>Eukaryota</taxon>
        <taxon>Fungi</taxon>
        <taxon>Dikarya</taxon>
        <taxon>Ascomycota</taxon>
        <taxon>Pezizomycotina</taxon>
        <taxon>Eurotiomycetes</taxon>
        <taxon>Eurotiomycetidae</taxon>
        <taxon>Eurotiales</taxon>
        <taxon>Aspergillaceae</taxon>
        <taxon>Aspergillus</taxon>
        <taxon>Aspergillus subgen. Circumdati</taxon>
    </lineage>
</organism>
<protein>
    <submittedName>
        <fullName evidence="1">Uncharacterized protein</fullName>
    </submittedName>
</protein>
<keyword evidence="2" id="KW-1185">Reference proteome</keyword>
<name>A0ACD1HAW4_9EURO</name>
<gene>
    <name evidence="1" type="ORF">BO66DRAFT_450906</name>
</gene>
<dbReference type="EMBL" id="KZ824954">
    <property type="protein sequence ID" value="RAH70539.1"/>
    <property type="molecule type" value="Genomic_DNA"/>
</dbReference>
<sequence length="178" mass="19408">MPHGIKAIKATRQQTRLSALRPPALAVILDYDKSFCSVAYTNLYPSAFPPSPTSAAKSLFSMTSKVPSRPGRCNGDGDPVPSDTDRSQDRAGASDPTEQRRSQASARLPGCQQVRRGRIGQEIPARWVDCAKHGDICLVLPSIISDMKKEKTTPNVPTSDSVNHVCSLAFELYEEFDC</sequence>
<proteinExistence type="predicted"/>
<accession>A0ACD1HAW4</accession>
<evidence type="ECO:0000313" key="2">
    <source>
        <dbReference type="Proteomes" id="UP000249661"/>
    </source>
</evidence>
<evidence type="ECO:0000313" key="1">
    <source>
        <dbReference type="EMBL" id="RAH70539.1"/>
    </source>
</evidence>